<accession>A0A8S9NCE0</accession>
<evidence type="ECO:0000313" key="3">
    <source>
        <dbReference type="Proteomes" id="UP000712600"/>
    </source>
</evidence>
<protein>
    <submittedName>
        <fullName evidence="2">Uncharacterized protein</fullName>
    </submittedName>
</protein>
<dbReference type="AlphaFoldDB" id="A0A8S9NCE0"/>
<organism evidence="2 3">
    <name type="scientific">Brassica cretica</name>
    <name type="common">Mustard</name>
    <dbReference type="NCBI Taxonomy" id="69181"/>
    <lineage>
        <taxon>Eukaryota</taxon>
        <taxon>Viridiplantae</taxon>
        <taxon>Streptophyta</taxon>
        <taxon>Embryophyta</taxon>
        <taxon>Tracheophyta</taxon>
        <taxon>Spermatophyta</taxon>
        <taxon>Magnoliopsida</taxon>
        <taxon>eudicotyledons</taxon>
        <taxon>Gunneridae</taxon>
        <taxon>Pentapetalae</taxon>
        <taxon>rosids</taxon>
        <taxon>malvids</taxon>
        <taxon>Brassicales</taxon>
        <taxon>Brassicaceae</taxon>
        <taxon>Brassiceae</taxon>
        <taxon>Brassica</taxon>
    </lineage>
</organism>
<dbReference type="EMBL" id="QGKX02001621">
    <property type="protein sequence ID" value="KAF3502040.1"/>
    <property type="molecule type" value="Genomic_DNA"/>
</dbReference>
<sequence>MSDAAGASPSVLPATGEVPVEAPTSEALPVCDTVPSGEAVAKNVLAPVAEVQPSGSSTTPVRVVDASSSQEIDRRRTLCSKRYSGCRAQKLQEAEC</sequence>
<proteinExistence type="predicted"/>
<comment type="caution">
    <text evidence="2">The sequence shown here is derived from an EMBL/GenBank/DDBJ whole genome shotgun (WGS) entry which is preliminary data.</text>
</comment>
<dbReference type="Proteomes" id="UP000712600">
    <property type="component" value="Unassembled WGS sequence"/>
</dbReference>
<evidence type="ECO:0000256" key="1">
    <source>
        <dbReference type="SAM" id="MobiDB-lite"/>
    </source>
</evidence>
<name>A0A8S9NCE0_BRACR</name>
<evidence type="ECO:0000313" key="2">
    <source>
        <dbReference type="EMBL" id="KAF3502040.1"/>
    </source>
</evidence>
<gene>
    <name evidence="2" type="ORF">F2Q69_00042968</name>
</gene>
<feature type="region of interest" description="Disordered" evidence="1">
    <location>
        <begin position="1"/>
        <end position="24"/>
    </location>
</feature>
<reference evidence="2" key="1">
    <citation type="submission" date="2019-12" db="EMBL/GenBank/DDBJ databases">
        <title>Genome sequencing and annotation of Brassica cretica.</title>
        <authorList>
            <person name="Studholme D.J."/>
            <person name="Sarris P."/>
        </authorList>
    </citation>
    <scope>NUCLEOTIDE SEQUENCE</scope>
    <source>
        <strain evidence="2">PFS-109/04</strain>
        <tissue evidence="2">Leaf</tissue>
    </source>
</reference>